<evidence type="ECO:0000256" key="3">
    <source>
        <dbReference type="ARBA" id="ARBA00023125"/>
    </source>
</evidence>
<dbReference type="GO" id="GO:0006310">
    <property type="term" value="P:DNA recombination"/>
    <property type="evidence" value="ECO:0007669"/>
    <property type="project" value="UniProtKB-KW"/>
</dbReference>
<organism evidence="7 8">
    <name type="scientific">Candidatus Komeilibacteria bacterium RIFCSPLOWO2_01_FULL_45_10</name>
    <dbReference type="NCBI Taxonomy" id="1798550"/>
    <lineage>
        <taxon>Bacteria</taxon>
        <taxon>Candidatus Komeiliibacteriota</taxon>
    </lineage>
</organism>
<dbReference type="InterPro" id="IPR011114">
    <property type="entry name" value="RuvA_C"/>
</dbReference>
<dbReference type="EMBL" id="MHKL01000043">
    <property type="protein sequence ID" value="OGY88628.1"/>
    <property type="molecule type" value="Genomic_DNA"/>
</dbReference>
<evidence type="ECO:0000256" key="4">
    <source>
        <dbReference type="ARBA" id="ARBA00023172"/>
    </source>
</evidence>
<protein>
    <recommendedName>
        <fullName evidence="6">Helix-hairpin-helix DNA-binding motif class 1 domain-containing protein</fullName>
    </recommendedName>
</protein>
<dbReference type="Proteomes" id="UP000178849">
    <property type="component" value="Unassembled WGS sequence"/>
</dbReference>
<name>A0A1G2BHB9_9BACT</name>
<keyword evidence="4" id="KW-0233">DNA recombination</keyword>
<dbReference type="Pfam" id="PF07499">
    <property type="entry name" value="RuvA_C"/>
    <property type="match status" value="1"/>
</dbReference>
<proteinExistence type="inferred from homology"/>
<dbReference type="AlphaFoldDB" id="A0A1G2BHB9"/>
<dbReference type="SUPFAM" id="SSF46929">
    <property type="entry name" value="DNA helicase RuvA subunit, C-terminal domain"/>
    <property type="match status" value="1"/>
</dbReference>
<comment type="caution">
    <text evidence="7">The sequence shown here is derived from an EMBL/GenBank/DDBJ whole genome shotgun (WGS) entry which is preliminary data.</text>
</comment>
<dbReference type="Gene3D" id="2.40.50.140">
    <property type="entry name" value="Nucleic acid-binding proteins"/>
    <property type="match status" value="1"/>
</dbReference>
<dbReference type="InterPro" id="IPR003583">
    <property type="entry name" value="Hlx-hairpin-Hlx_DNA-bd_motif"/>
</dbReference>
<dbReference type="SMART" id="SM00278">
    <property type="entry name" value="HhH1"/>
    <property type="match status" value="2"/>
</dbReference>
<evidence type="ECO:0000313" key="8">
    <source>
        <dbReference type="Proteomes" id="UP000178849"/>
    </source>
</evidence>
<evidence type="ECO:0000256" key="5">
    <source>
        <dbReference type="ARBA" id="ARBA00023204"/>
    </source>
</evidence>
<dbReference type="GO" id="GO:0006281">
    <property type="term" value="P:DNA repair"/>
    <property type="evidence" value="ECO:0007669"/>
    <property type="project" value="UniProtKB-KW"/>
</dbReference>
<dbReference type="GO" id="GO:0009378">
    <property type="term" value="F:four-way junction helicase activity"/>
    <property type="evidence" value="ECO:0007669"/>
    <property type="project" value="InterPro"/>
</dbReference>
<evidence type="ECO:0000259" key="6">
    <source>
        <dbReference type="SMART" id="SM00278"/>
    </source>
</evidence>
<dbReference type="STRING" id="1798550.A2927_02215"/>
<sequence>EKTLVKAKEGEELELYCYQYVSENAQELYGFMTLPELELFKNLIAISGIGPKGAMNVVNVASVADVMQAILSDDPALLRTVSGIGPKTAERIVMELKSKIDKLGKEINLGDIKAAPRDIEVIEALLGLGYSRREVLDATKQIPASVTDTSERIKGALKMLGK</sequence>
<dbReference type="HAMAP" id="MF_00031">
    <property type="entry name" value="DNA_HJ_migration_RuvA"/>
    <property type="match status" value="1"/>
</dbReference>
<dbReference type="Pfam" id="PF14520">
    <property type="entry name" value="HHH_5"/>
    <property type="match status" value="1"/>
</dbReference>
<keyword evidence="3" id="KW-0238">DNA-binding</keyword>
<dbReference type="CDD" id="cd14332">
    <property type="entry name" value="UBA_RuvA_C"/>
    <property type="match status" value="1"/>
</dbReference>
<gene>
    <name evidence="7" type="ORF">A2927_02215</name>
</gene>
<reference evidence="7 8" key="1">
    <citation type="journal article" date="2016" name="Nat. Commun.">
        <title>Thousands of microbial genomes shed light on interconnected biogeochemical processes in an aquifer system.</title>
        <authorList>
            <person name="Anantharaman K."/>
            <person name="Brown C.T."/>
            <person name="Hug L.A."/>
            <person name="Sharon I."/>
            <person name="Castelle C.J."/>
            <person name="Probst A.J."/>
            <person name="Thomas B.C."/>
            <person name="Singh A."/>
            <person name="Wilkins M.J."/>
            <person name="Karaoz U."/>
            <person name="Brodie E.L."/>
            <person name="Williams K.H."/>
            <person name="Hubbard S.S."/>
            <person name="Banfield J.F."/>
        </authorList>
    </citation>
    <scope>NUCLEOTIDE SEQUENCE [LARGE SCALE GENOMIC DNA]</scope>
</reference>
<dbReference type="InterPro" id="IPR012340">
    <property type="entry name" value="NA-bd_OB-fold"/>
</dbReference>
<accession>A0A1G2BHB9</accession>
<keyword evidence="1" id="KW-0963">Cytoplasm</keyword>
<evidence type="ECO:0000256" key="2">
    <source>
        <dbReference type="ARBA" id="ARBA00022763"/>
    </source>
</evidence>
<dbReference type="InterPro" id="IPR036267">
    <property type="entry name" value="RuvA_C_sf"/>
</dbReference>
<keyword evidence="5" id="KW-0234">DNA repair</keyword>
<dbReference type="Gene3D" id="1.10.150.20">
    <property type="entry name" value="5' to 3' exonuclease, C-terminal subdomain"/>
    <property type="match status" value="1"/>
</dbReference>
<dbReference type="NCBIfam" id="TIGR00084">
    <property type="entry name" value="ruvA"/>
    <property type="match status" value="1"/>
</dbReference>
<dbReference type="Gene3D" id="1.10.8.10">
    <property type="entry name" value="DNA helicase RuvA subunit, C-terminal domain"/>
    <property type="match status" value="1"/>
</dbReference>
<feature type="non-terminal residue" evidence="7">
    <location>
        <position position="1"/>
    </location>
</feature>
<evidence type="ECO:0000256" key="1">
    <source>
        <dbReference type="ARBA" id="ARBA00022490"/>
    </source>
</evidence>
<feature type="domain" description="Helix-hairpin-helix DNA-binding motif class 1" evidence="6">
    <location>
        <begin position="41"/>
        <end position="60"/>
    </location>
</feature>
<dbReference type="GO" id="GO:0009379">
    <property type="term" value="C:Holliday junction helicase complex"/>
    <property type="evidence" value="ECO:0007669"/>
    <property type="project" value="InterPro"/>
</dbReference>
<dbReference type="GO" id="GO:0005524">
    <property type="term" value="F:ATP binding"/>
    <property type="evidence" value="ECO:0007669"/>
    <property type="project" value="InterPro"/>
</dbReference>
<dbReference type="InterPro" id="IPR010994">
    <property type="entry name" value="RuvA_2-like"/>
</dbReference>
<feature type="domain" description="Helix-hairpin-helix DNA-binding motif class 1" evidence="6">
    <location>
        <begin position="76"/>
        <end position="95"/>
    </location>
</feature>
<dbReference type="InterPro" id="IPR000085">
    <property type="entry name" value="RuvA"/>
</dbReference>
<dbReference type="GO" id="GO:0003677">
    <property type="term" value="F:DNA binding"/>
    <property type="evidence" value="ECO:0007669"/>
    <property type="project" value="UniProtKB-KW"/>
</dbReference>
<keyword evidence="2" id="KW-0227">DNA damage</keyword>
<dbReference type="SUPFAM" id="SSF47781">
    <property type="entry name" value="RuvA domain 2-like"/>
    <property type="match status" value="1"/>
</dbReference>
<evidence type="ECO:0000313" key="7">
    <source>
        <dbReference type="EMBL" id="OGY88628.1"/>
    </source>
</evidence>